<feature type="domain" description="Barstar (barnase inhibitor)" evidence="1">
    <location>
        <begin position="1"/>
        <end position="56"/>
    </location>
</feature>
<dbReference type="EMBL" id="CP020373">
    <property type="protein sequence ID" value="AZQ10057.1"/>
    <property type="molecule type" value="Genomic_DNA"/>
</dbReference>
<organism evidence="2 3">
    <name type="scientific">Shewanella khirikhana</name>
    <dbReference type="NCBI Taxonomy" id="1965282"/>
    <lineage>
        <taxon>Bacteria</taxon>
        <taxon>Pseudomonadati</taxon>
        <taxon>Pseudomonadota</taxon>
        <taxon>Gammaproteobacteria</taxon>
        <taxon>Alteromonadales</taxon>
        <taxon>Shewanellaceae</taxon>
        <taxon>Shewanella</taxon>
    </lineage>
</organism>
<dbReference type="InterPro" id="IPR000468">
    <property type="entry name" value="Barstar"/>
</dbReference>
<name>A0ABN5TRD2_9GAMM</name>
<evidence type="ECO:0000313" key="3">
    <source>
        <dbReference type="Proteomes" id="UP000278437"/>
    </source>
</evidence>
<sequence>MDAWNDCMSDSNEVISIHIENAKKLKEKSPEIFNALVECTAFINYRLTEQGAQPLIALSYYV</sequence>
<accession>A0ABN5TRD2</accession>
<dbReference type="Proteomes" id="UP000278437">
    <property type="component" value="Chromosome"/>
</dbReference>
<dbReference type="Pfam" id="PF01337">
    <property type="entry name" value="Barstar"/>
    <property type="match status" value="1"/>
</dbReference>
<gene>
    <name evidence="2" type="ORF">STH12_00921</name>
</gene>
<evidence type="ECO:0000313" key="2">
    <source>
        <dbReference type="EMBL" id="AZQ10057.1"/>
    </source>
</evidence>
<reference evidence="3" key="1">
    <citation type="submission" date="2017-03" db="EMBL/GenBank/DDBJ databases">
        <title>Full genome sequence of a non-lethal Shewanella isolate that potentiates virulence of Vibio parahaemolyticus causing acute hepatopancreatic necrosis disease (AHPND) in shrimp.</title>
        <authorList>
            <person name="Prachumwat A."/>
            <person name="Sritunyalucksana K."/>
        </authorList>
    </citation>
    <scope>NUCLEOTIDE SEQUENCE [LARGE SCALE GENOMIC DNA]</scope>
    <source>
        <strain evidence="3">TH2012</strain>
    </source>
</reference>
<protein>
    <submittedName>
        <fullName evidence="2">Barstar (Barnase inhibitor)</fullName>
    </submittedName>
</protein>
<keyword evidence="3" id="KW-1185">Reference proteome</keyword>
<proteinExistence type="predicted"/>
<evidence type="ECO:0000259" key="1">
    <source>
        <dbReference type="Pfam" id="PF01337"/>
    </source>
</evidence>